<evidence type="ECO:0008006" key="4">
    <source>
        <dbReference type="Google" id="ProtNLM"/>
    </source>
</evidence>
<accession>A0A0R0C596</accession>
<evidence type="ECO:0000313" key="3">
    <source>
        <dbReference type="Proteomes" id="UP000050864"/>
    </source>
</evidence>
<keyword evidence="1" id="KW-1133">Transmembrane helix</keyword>
<dbReference type="AlphaFoldDB" id="A0A0R0C596"/>
<comment type="caution">
    <text evidence="2">The sequence shown here is derived from an EMBL/GenBank/DDBJ whole genome shotgun (WGS) entry which is preliminary data.</text>
</comment>
<proteinExistence type="predicted"/>
<gene>
    <name evidence="2" type="ORF">ABB26_06045</name>
</gene>
<keyword evidence="1" id="KW-0812">Transmembrane</keyword>
<keyword evidence="3" id="KW-1185">Reference proteome</keyword>
<evidence type="ECO:0000256" key="1">
    <source>
        <dbReference type="SAM" id="Phobius"/>
    </source>
</evidence>
<organism evidence="2 3">
    <name type="scientific">Stenotrophomonas humi</name>
    <dbReference type="NCBI Taxonomy" id="405444"/>
    <lineage>
        <taxon>Bacteria</taxon>
        <taxon>Pseudomonadati</taxon>
        <taxon>Pseudomonadota</taxon>
        <taxon>Gammaproteobacteria</taxon>
        <taxon>Lysobacterales</taxon>
        <taxon>Lysobacteraceae</taxon>
        <taxon>Stenotrophomonas</taxon>
    </lineage>
</organism>
<feature type="transmembrane region" description="Helical" evidence="1">
    <location>
        <begin position="74"/>
        <end position="94"/>
    </location>
</feature>
<dbReference type="OrthoDB" id="670562at2"/>
<dbReference type="EMBL" id="LDJI01000011">
    <property type="protein sequence ID" value="KRG64911.1"/>
    <property type="molecule type" value="Genomic_DNA"/>
</dbReference>
<feature type="transmembrane region" description="Helical" evidence="1">
    <location>
        <begin position="49"/>
        <end position="68"/>
    </location>
</feature>
<sequence>MTTAELLVRLAGVHSLGFAMFHLAFWRLFGWKRELDQLGAANRAIMQILNLRVIYVFLGMGVIALTFTSDLVDTRLGLVLLCFMALFWVGRMIEQFVFLRINDWRVHLLTGLFVLGAALHAVPMWLGFMRAISR</sequence>
<reference evidence="2 3" key="1">
    <citation type="submission" date="2015-05" db="EMBL/GenBank/DDBJ databases">
        <title>Genome sequencing and analysis of members of genus Stenotrophomonas.</title>
        <authorList>
            <person name="Patil P.P."/>
            <person name="Midha S."/>
            <person name="Patil P.B."/>
        </authorList>
    </citation>
    <scope>NUCLEOTIDE SEQUENCE [LARGE SCALE GENOMIC DNA]</scope>
    <source>
        <strain evidence="2 3">DSM 18929</strain>
    </source>
</reference>
<feature type="transmembrane region" description="Helical" evidence="1">
    <location>
        <begin position="6"/>
        <end position="29"/>
    </location>
</feature>
<dbReference type="STRING" id="405444.ABB26_06045"/>
<dbReference type="Proteomes" id="UP000050864">
    <property type="component" value="Unassembled WGS sequence"/>
</dbReference>
<keyword evidence="1" id="KW-0472">Membrane</keyword>
<feature type="transmembrane region" description="Helical" evidence="1">
    <location>
        <begin position="106"/>
        <end position="128"/>
    </location>
</feature>
<evidence type="ECO:0000313" key="2">
    <source>
        <dbReference type="EMBL" id="KRG64911.1"/>
    </source>
</evidence>
<dbReference type="RefSeq" id="WP_057632779.1">
    <property type="nucleotide sequence ID" value="NZ_LDJI01000011.1"/>
</dbReference>
<dbReference type="PATRIC" id="fig|405444.3.peg.210"/>
<protein>
    <recommendedName>
        <fullName evidence="4">Transmembrane protein</fullName>
    </recommendedName>
</protein>
<name>A0A0R0C596_9GAMM</name>